<evidence type="ECO:0000256" key="3">
    <source>
        <dbReference type="ARBA" id="ARBA00022525"/>
    </source>
</evidence>
<dbReference type="KEGG" id="dwi:6647784"/>
<dbReference type="InParanoid" id="B4N8F7"/>
<feature type="signal peptide" evidence="5">
    <location>
        <begin position="1"/>
        <end position="16"/>
    </location>
</feature>
<dbReference type="GO" id="GO:0016298">
    <property type="term" value="F:lipase activity"/>
    <property type="evidence" value="ECO:0007669"/>
    <property type="project" value="InterPro"/>
</dbReference>
<organism evidence="7 8">
    <name type="scientific">Drosophila willistoni</name>
    <name type="common">Fruit fly</name>
    <dbReference type="NCBI Taxonomy" id="7260"/>
    <lineage>
        <taxon>Eukaryota</taxon>
        <taxon>Metazoa</taxon>
        <taxon>Ecdysozoa</taxon>
        <taxon>Arthropoda</taxon>
        <taxon>Hexapoda</taxon>
        <taxon>Insecta</taxon>
        <taxon>Pterygota</taxon>
        <taxon>Neoptera</taxon>
        <taxon>Endopterygota</taxon>
        <taxon>Diptera</taxon>
        <taxon>Brachycera</taxon>
        <taxon>Muscomorpha</taxon>
        <taxon>Ephydroidea</taxon>
        <taxon>Drosophilidae</taxon>
        <taxon>Drosophila</taxon>
        <taxon>Sophophora</taxon>
    </lineage>
</organism>
<comment type="subcellular location">
    <subcellularLocation>
        <location evidence="1">Secreted</location>
    </subcellularLocation>
</comment>
<protein>
    <recommendedName>
        <fullName evidence="6">Lipase domain-containing protein</fullName>
    </recommendedName>
</protein>
<dbReference type="SMR" id="B4N8F7"/>
<name>B4N8F7_DROWI</name>
<evidence type="ECO:0000313" key="7">
    <source>
        <dbReference type="EMBL" id="EDW81408.1"/>
    </source>
</evidence>
<dbReference type="OMA" id="WAYLAES"/>
<reference evidence="7 8" key="1">
    <citation type="journal article" date="2007" name="Nature">
        <title>Evolution of genes and genomes on the Drosophila phylogeny.</title>
        <authorList>
            <consortium name="Drosophila 12 Genomes Consortium"/>
            <person name="Clark A.G."/>
            <person name="Eisen M.B."/>
            <person name="Smith D.R."/>
            <person name="Bergman C.M."/>
            <person name="Oliver B."/>
            <person name="Markow T.A."/>
            <person name="Kaufman T.C."/>
            <person name="Kellis M."/>
            <person name="Gelbart W."/>
            <person name="Iyer V.N."/>
            <person name="Pollard D.A."/>
            <person name="Sackton T.B."/>
            <person name="Larracuente A.M."/>
            <person name="Singh N.D."/>
            <person name="Abad J.P."/>
            <person name="Abt D.N."/>
            <person name="Adryan B."/>
            <person name="Aguade M."/>
            <person name="Akashi H."/>
            <person name="Anderson W.W."/>
            <person name="Aquadro C.F."/>
            <person name="Ardell D.H."/>
            <person name="Arguello R."/>
            <person name="Artieri C.G."/>
            <person name="Barbash D.A."/>
            <person name="Barker D."/>
            <person name="Barsanti P."/>
            <person name="Batterham P."/>
            <person name="Batzoglou S."/>
            <person name="Begun D."/>
            <person name="Bhutkar A."/>
            <person name="Blanco E."/>
            <person name="Bosak S.A."/>
            <person name="Bradley R.K."/>
            <person name="Brand A.D."/>
            <person name="Brent M.R."/>
            <person name="Brooks A.N."/>
            <person name="Brown R.H."/>
            <person name="Butlin R.K."/>
            <person name="Caggese C."/>
            <person name="Calvi B.R."/>
            <person name="Bernardo de Carvalho A."/>
            <person name="Caspi A."/>
            <person name="Castrezana S."/>
            <person name="Celniker S.E."/>
            <person name="Chang J.L."/>
            <person name="Chapple C."/>
            <person name="Chatterji S."/>
            <person name="Chinwalla A."/>
            <person name="Civetta A."/>
            <person name="Clifton S.W."/>
            <person name="Comeron J.M."/>
            <person name="Costello J.C."/>
            <person name="Coyne J.A."/>
            <person name="Daub J."/>
            <person name="David R.G."/>
            <person name="Delcher A.L."/>
            <person name="Delehaunty K."/>
            <person name="Do C.B."/>
            <person name="Ebling H."/>
            <person name="Edwards K."/>
            <person name="Eickbush T."/>
            <person name="Evans J.D."/>
            <person name="Filipski A."/>
            <person name="Findeiss S."/>
            <person name="Freyhult E."/>
            <person name="Fulton L."/>
            <person name="Fulton R."/>
            <person name="Garcia A.C."/>
            <person name="Gardiner A."/>
            <person name="Garfield D.A."/>
            <person name="Garvin B.E."/>
            <person name="Gibson G."/>
            <person name="Gilbert D."/>
            <person name="Gnerre S."/>
            <person name="Godfrey J."/>
            <person name="Good R."/>
            <person name="Gotea V."/>
            <person name="Gravely B."/>
            <person name="Greenberg A.J."/>
            <person name="Griffiths-Jones S."/>
            <person name="Gross S."/>
            <person name="Guigo R."/>
            <person name="Gustafson E.A."/>
            <person name="Haerty W."/>
            <person name="Hahn M.W."/>
            <person name="Halligan D.L."/>
            <person name="Halpern A.L."/>
            <person name="Halter G.M."/>
            <person name="Han M.V."/>
            <person name="Heger A."/>
            <person name="Hillier L."/>
            <person name="Hinrichs A.S."/>
            <person name="Holmes I."/>
            <person name="Hoskins R.A."/>
            <person name="Hubisz M.J."/>
            <person name="Hultmark D."/>
            <person name="Huntley M.A."/>
            <person name="Jaffe D.B."/>
            <person name="Jagadeeshan S."/>
            <person name="Jeck W.R."/>
            <person name="Johnson J."/>
            <person name="Jones C.D."/>
            <person name="Jordan W.C."/>
            <person name="Karpen G.H."/>
            <person name="Kataoka E."/>
            <person name="Keightley P.D."/>
            <person name="Kheradpour P."/>
            <person name="Kirkness E.F."/>
            <person name="Koerich L.B."/>
            <person name="Kristiansen K."/>
            <person name="Kudrna D."/>
            <person name="Kulathinal R.J."/>
            <person name="Kumar S."/>
            <person name="Kwok R."/>
            <person name="Lander E."/>
            <person name="Langley C.H."/>
            <person name="Lapoint R."/>
            <person name="Lazzaro B.P."/>
            <person name="Lee S.J."/>
            <person name="Levesque L."/>
            <person name="Li R."/>
            <person name="Lin C.F."/>
            <person name="Lin M.F."/>
            <person name="Lindblad-Toh K."/>
            <person name="Llopart A."/>
            <person name="Long M."/>
            <person name="Low L."/>
            <person name="Lozovsky E."/>
            <person name="Lu J."/>
            <person name="Luo M."/>
            <person name="Machado C.A."/>
            <person name="Makalowski W."/>
            <person name="Marzo M."/>
            <person name="Matsuda M."/>
            <person name="Matzkin L."/>
            <person name="McAllister B."/>
            <person name="McBride C.S."/>
            <person name="McKernan B."/>
            <person name="McKernan K."/>
            <person name="Mendez-Lago M."/>
            <person name="Minx P."/>
            <person name="Mollenhauer M.U."/>
            <person name="Montooth K."/>
            <person name="Mount S.M."/>
            <person name="Mu X."/>
            <person name="Myers E."/>
            <person name="Negre B."/>
            <person name="Newfeld S."/>
            <person name="Nielsen R."/>
            <person name="Noor M.A."/>
            <person name="O'Grady P."/>
            <person name="Pachter L."/>
            <person name="Papaceit M."/>
            <person name="Parisi M.J."/>
            <person name="Parisi M."/>
            <person name="Parts L."/>
            <person name="Pedersen J.S."/>
            <person name="Pesole G."/>
            <person name="Phillippy A.M."/>
            <person name="Ponting C.P."/>
            <person name="Pop M."/>
            <person name="Porcelli D."/>
            <person name="Powell J.R."/>
            <person name="Prohaska S."/>
            <person name="Pruitt K."/>
            <person name="Puig M."/>
            <person name="Quesneville H."/>
            <person name="Ram K.R."/>
            <person name="Rand D."/>
            <person name="Rasmussen M.D."/>
            <person name="Reed L.K."/>
            <person name="Reenan R."/>
            <person name="Reily A."/>
            <person name="Remington K.A."/>
            <person name="Rieger T.T."/>
            <person name="Ritchie M.G."/>
            <person name="Robin C."/>
            <person name="Rogers Y.H."/>
            <person name="Rohde C."/>
            <person name="Rozas J."/>
            <person name="Rubenfield M.J."/>
            <person name="Ruiz A."/>
            <person name="Russo S."/>
            <person name="Salzberg S.L."/>
            <person name="Sanchez-Gracia A."/>
            <person name="Saranga D.J."/>
            <person name="Sato H."/>
            <person name="Schaeffer S.W."/>
            <person name="Schatz M.C."/>
            <person name="Schlenke T."/>
            <person name="Schwartz R."/>
            <person name="Segarra C."/>
            <person name="Singh R.S."/>
            <person name="Sirot L."/>
            <person name="Sirota M."/>
            <person name="Sisneros N.B."/>
            <person name="Smith C.D."/>
            <person name="Smith T.F."/>
            <person name="Spieth J."/>
            <person name="Stage D.E."/>
            <person name="Stark A."/>
            <person name="Stephan W."/>
            <person name="Strausberg R.L."/>
            <person name="Strempel S."/>
            <person name="Sturgill D."/>
            <person name="Sutton G."/>
            <person name="Sutton G.G."/>
            <person name="Tao W."/>
            <person name="Teichmann S."/>
            <person name="Tobari Y.N."/>
            <person name="Tomimura Y."/>
            <person name="Tsolas J.M."/>
            <person name="Valente V.L."/>
            <person name="Venter E."/>
            <person name="Venter J.C."/>
            <person name="Vicario S."/>
            <person name="Vieira F.G."/>
            <person name="Vilella A.J."/>
            <person name="Villasante A."/>
            <person name="Walenz B."/>
            <person name="Wang J."/>
            <person name="Wasserman M."/>
            <person name="Watts T."/>
            <person name="Wilson D."/>
            <person name="Wilson R.K."/>
            <person name="Wing R.A."/>
            <person name="Wolfner M.F."/>
            <person name="Wong A."/>
            <person name="Wong G.K."/>
            <person name="Wu C.I."/>
            <person name="Wu G."/>
            <person name="Yamamoto D."/>
            <person name="Yang H.P."/>
            <person name="Yang S.P."/>
            <person name="Yorke J.A."/>
            <person name="Yoshida K."/>
            <person name="Zdobnov E."/>
            <person name="Zhang P."/>
            <person name="Zhang Y."/>
            <person name="Zimin A.V."/>
            <person name="Baldwin J."/>
            <person name="Abdouelleil A."/>
            <person name="Abdulkadir J."/>
            <person name="Abebe A."/>
            <person name="Abera B."/>
            <person name="Abreu J."/>
            <person name="Acer S.C."/>
            <person name="Aftuck L."/>
            <person name="Alexander A."/>
            <person name="An P."/>
            <person name="Anderson E."/>
            <person name="Anderson S."/>
            <person name="Arachi H."/>
            <person name="Azer M."/>
            <person name="Bachantsang P."/>
            <person name="Barry A."/>
            <person name="Bayul T."/>
            <person name="Berlin A."/>
            <person name="Bessette D."/>
            <person name="Bloom T."/>
            <person name="Blye J."/>
            <person name="Boguslavskiy L."/>
            <person name="Bonnet C."/>
            <person name="Boukhgalter B."/>
            <person name="Bourzgui I."/>
            <person name="Brown A."/>
            <person name="Cahill P."/>
            <person name="Channer S."/>
            <person name="Cheshatsang Y."/>
            <person name="Chuda L."/>
            <person name="Citroen M."/>
            <person name="Collymore A."/>
            <person name="Cooke P."/>
            <person name="Costello M."/>
            <person name="D'Aco K."/>
            <person name="Daza R."/>
            <person name="De Haan G."/>
            <person name="DeGray S."/>
            <person name="DeMaso C."/>
            <person name="Dhargay N."/>
            <person name="Dooley K."/>
            <person name="Dooley E."/>
            <person name="Doricent M."/>
            <person name="Dorje P."/>
            <person name="Dorjee K."/>
            <person name="Dupes A."/>
            <person name="Elong R."/>
            <person name="Falk J."/>
            <person name="Farina A."/>
            <person name="Faro S."/>
            <person name="Ferguson D."/>
            <person name="Fisher S."/>
            <person name="Foley C.D."/>
            <person name="Franke A."/>
            <person name="Friedrich D."/>
            <person name="Gadbois L."/>
            <person name="Gearin G."/>
            <person name="Gearin C.R."/>
            <person name="Giannoukos G."/>
            <person name="Goode T."/>
            <person name="Graham J."/>
            <person name="Grandbois E."/>
            <person name="Grewal S."/>
            <person name="Gyaltsen K."/>
            <person name="Hafez N."/>
            <person name="Hagos B."/>
            <person name="Hall J."/>
            <person name="Henson C."/>
            <person name="Hollinger A."/>
            <person name="Honan T."/>
            <person name="Huard M.D."/>
            <person name="Hughes L."/>
            <person name="Hurhula B."/>
            <person name="Husby M.E."/>
            <person name="Kamat A."/>
            <person name="Kanga B."/>
            <person name="Kashin S."/>
            <person name="Khazanovich D."/>
            <person name="Kisner P."/>
            <person name="Lance K."/>
            <person name="Lara M."/>
            <person name="Lee W."/>
            <person name="Lennon N."/>
            <person name="Letendre F."/>
            <person name="LeVine R."/>
            <person name="Lipovsky A."/>
            <person name="Liu X."/>
            <person name="Liu J."/>
            <person name="Liu S."/>
            <person name="Lokyitsang T."/>
            <person name="Lokyitsang Y."/>
            <person name="Lubonja R."/>
            <person name="Lui A."/>
            <person name="MacDonald P."/>
            <person name="Magnisalis V."/>
            <person name="Maru K."/>
            <person name="Matthews C."/>
            <person name="McCusker W."/>
            <person name="McDonough S."/>
            <person name="Mehta T."/>
            <person name="Meldrim J."/>
            <person name="Meneus L."/>
            <person name="Mihai O."/>
            <person name="Mihalev A."/>
            <person name="Mihova T."/>
            <person name="Mittelman R."/>
            <person name="Mlenga V."/>
            <person name="Montmayeur A."/>
            <person name="Mulrain L."/>
            <person name="Navidi A."/>
            <person name="Naylor J."/>
            <person name="Negash T."/>
            <person name="Nguyen T."/>
            <person name="Nguyen N."/>
            <person name="Nicol R."/>
            <person name="Norbu C."/>
            <person name="Norbu N."/>
            <person name="Novod N."/>
            <person name="O'Neill B."/>
            <person name="Osman S."/>
            <person name="Markiewicz E."/>
            <person name="Oyono O.L."/>
            <person name="Patti C."/>
            <person name="Phunkhang P."/>
            <person name="Pierre F."/>
            <person name="Priest M."/>
            <person name="Raghuraman S."/>
            <person name="Rege F."/>
            <person name="Reyes R."/>
            <person name="Rise C."/>
            <person name="Rogov P."/>
            <person name="Ross K."/>
            <person name="Ryan E."/>
            <person name="Settipalli S."/>
            <person name="Shea T."/>
            <person name="Sherpa N."/>
            <person name="Shi L."/>
            <person name="Shih D."/>
            <person name="Sparrow T."/>
            <person name="Spaulding J."/>
            <person name="Stalker J."/>
            <person name="Stange-Thomann N."/>
            <person name="Stavropoulos S."/>
            <person name="Stone C."/>
            <person name="Strader C."/>
            <person name="Tesfaye S."/>
            <person name="Thomson T."/>
            <person name="Thoulutsang Y."/>
            <person name="Thoulutsang D."/>
            <person name="Topham K."/>
            <person name="Topping I."/>
            <person name="Tsamla T."/>
            <person name="Vassiliev H."/>
            <person name="Vo A."/>
            <person name="Wangchuk T."/>
            <person name="Wangdi T."/>
            <person name="Weiand M."/>
            <person name="Wilkinson J."/>
            <person name="Wilson A."/>
            <person name="Yadav S."/>
            <person name="Young G."/>
            <person name="Yu Q."/>
            <person name="Zembek L."/>
            <person name="Zhong D."/>
            <person name="Zimmer A."/>
            <person name="Zwirko Z."/>
            <person name="Jaffe D.B."/>
            <person name="Alvarez P."/>
            <person name="Brockman W."/>
            <person name="Butler J."/>
            <person name="Chin C."/>
            <person name="Gnerre S."/>
            <person name="Grabherr M."/>
            <person name="Kleber M."/>
            <person name="Mauceli E."/>
            <person name="MacCallum I."/>
        </authorList>
    </citation>
    <scope>NUCLEOTIDE SEQUENCE [LARGE SCALE GENOMIC DNA]</scope>
    <source>
        <strain evidence="8">Tucson 14030-0811.24</strain>
    </source>
</reference>
<evidence type="ECO:0000256" key="1">
    <source>
        <dbReference type="ARBA" id="ARBA00004613"/>
    </source>
</evidence>
<dbReference type="Proteomes" id="UP000007798">
    <property type="component" value="Unassembled WGS sequence"/>
</dbReference>
<evidence type="ECO:0000256" key="4">
    <source>
        <dbReference type="RuleBase" id="RU004262"/>
    </source>
</evidence>
<dbReference type="GO" id="GO:0005615">
    <property type="term" value="C:extracellular space"/>
    <property type="evidence" value="ECO:0007669"/>
    <property type="project" value="TreeGrafter"/>
</dbReference>
<dbReference type="STRING" id="7260.B4N8F7"/>
<proteinExistence type="inferred from homology"/>
<evidence type="ECO:0000256" key="5">
    <source>
        <dbReference type="SAM" id="SignalP"/>
    </source>
</evidence>
<gene>
    <name evidence="7" type="primary">Dwil\GK12047</name>
    <name evidence="7" type="ORF">Dwil_GK12047</name>
</gene>
<dbReference type="Pfam" id="PF00151">
    <property type="entry name" value="Lipase"/>
    <property type="match status" value="1"/>
</dbReference>
<dbReference type="InterPro" id="IPR013818">
    <property type="entry name" value="Lipase"/>
</dbReference>
<dbReference type="PANTHER" id="PTHR11610:SF150">
    <property type="entry name" value="FI01825P-RELATED"/>
    <property type="match status" value="1"/>
</dbReference>
<dbReference type="GO" id="GO:0016042">
    <property type="term" value="P:lipid catabolic process"/>
    <property type="evidence" value="ECO:0007669"/>
    <property type="project" value="TreeGrafter"/>
</dbReference>
<dbReference type="eggNOG" id="ENOG502R63T">
    <property type="taxonomic scope" value="Eukaryota"/>
</dbReference>
<sequence>MKVFAVLAVLIAAASAQREVIVGEEGWYVPQLDGTAKGTHREVFMAKCGGPDKFDFNPVKFYLYTNSNPLDGRKLNRSIASFESSPFRKDKPTFFVIHGWAGSYDQSQNSNIIKAWLGRGEFNVIAVDWPRARYTEYCGAYMAARGVGWYLGKMINFMAKYGFAGAANIHLIGFDLGAHIAGFAGKYIGEGKITTITALDPALPGFTYSWPHARLDTNDAKYVETIVTSGGLYGILKPIGRAVFYVNGGEHQPGCIADIFGICAHERAVTYYVEAVEKNHFGTYKCSHYQTAINKNCAPTFSNVRMGNTFENPGKADGIYYVPIKSKRPFGISPSS</sequence>
<dbReference type="EMBL" id="CH964232">
    <property type="protein sequence ID" value="EDW81408.1"/>
    <property type="molecule type" value="Genomic_DNA"/>
</dbReference>
<dbReference type="GO" id="GO:0017171">
    <property type="term" value="F:serine hydrolase activity"/>
    <property type="evidence" value="ECO:0007669"/>
    <property type="project" value="TreeGrafter"/>
</dbReference>
<dbReference type="FunFam" id="3.40.50.1820:FF:000076">
    <property type="entry name" value="phospholipase A1"/>
    <property type="match status" value="1"/>
</dbReference>
<feature type="domain" description="Lipase" evidence="6">
    <location>
        <begin position="55"/>
        <end position="330"/>
    </location>
</feature>
<comment type="similarity">
    <text evidence="2 4">Belongs to the AB hydrolase superfamily. Lipase family.</text>
</comment>
<dbReference type="SUPFAM" id="SSF53474">
    <property type="entry name" value="alpha/beta-Hydrolases"/>
    <property type="match status" value="1"/>
</dbReference>
<dbReference type="CDD" id="cd00707">
    <property type="entry name" value="Pancreat_lipase_like"/>
    <property type="match status" value="1"/>
</dbReference>
<dbReference type="AlphaFoldDB" id="B4N8F7"/>
<dbReference type="HOGENOM" id="CLU_027171_2_0_1"/>
<keyword evidence="8" id="KW-1185">Reference proteome</keyword>
<dbReference type="PANTHER" id="PTHR11610">
    <property type="entry name" value="LIPASE"/>
    <property type="match status" value="1"/>
</dbReference>
<keyword evidence="7" id="KW-0378">Hydrolase</keyword>
<dbReference type="OrthoDB" id="199913at2759"/>
<dbReference type="Gene3D" id="3.40.50.1820">
    <property type="entry name" value="alpha/beta hydrolase"/>
    <property type="match status" value="1"/>
</dbReference>
<dbReference type="PRINTS" id="PR00821">
    <property type="entry name" value="TAGLIPASE"/>
</dbReference>
<dbReference type="InterPro" id="IPR000734">
    <property type="entry name" value="TAG_lipase"/>
</dbReference>
<evidence type="ECO:0000313" key="8">
    <source>
        <dbReference type="Proteomes" id="UP000007798"/>
    </source>
</evidence>
<feature type="chain" id="PRO_5002819348" description="Lipase domain-containing protein" evidence="5">
    <location>
        <begin position="17"/>
        <end position="336"/>
    </location>
</feature>
<dbReference type="InterPro" id="IPR002334">
    <property type="entry name" value="Allerg_PlipaseA1"/>
</dbReference>
<dbReference type="InterPro" id="IPR029058">
    <property type="entry name" value="AB_hydrolase_fold"/>
</dbReference>
<evidence type="ECO:0000259" key="6">
    <source>
        <dbReference type="Pfam" id="PF00151"/>
    </source>
</evidence>
<dbReference type="PRINTS" id="PR00825">
    <property type="entry name" value="DOLALLERGEN"/>
</dbReference>
<accession>B4N8F7</accession>
<evidence type="ECO:0000256" key="2">
    <source>
        <dbReference type="ARBA" id="ARBA00010701"/>
    </source>
</evidence>
<dbReference type="InterPro" id="IPR033906">
    <property type="entry name" value="Lipase_N"/>
</dbReference>
<keyword evidence="3" id="KW-0964">Secreted</keyword>
<keyword evidence="5" id="KW-0732">Signal</keyword>
<dbReference type="PhylomeDB" id="B4N8F7"/>